<sequence length="585" mass="61732">MRYVVIGAGAVGSTVAAQLQLAGIPTVLIARGEHAAAIRERGLRYRRPGGEQVVRIPVATSSAEVELTEDDVLVLATKTQHTEDVLREWSWRPAGNGVAADLPVVSLQNGLENERAALRRFRTVFGAAIWQPCAYLEPGEVSAEGVEKPGLFWLGRYPSGGDPRLTAIAADFRAADFAVQEVPDLPRWKAGKLLGNLGNAVRALFGADNRFAALARAEALRVFRAAGLTAANLLEESEVDVSMVVSVLRGQGSTWQSLARGAGSVEGDFLNGEIVLLGRLHGVPTPVNEALQRRLAIAAARGEKPGSARVEELQLPVLVGAGELARELASAEPPVLLDVRWALGDPHGHQHYLDGHIPGAVYVDLDTELAAPPVPTEGRHPMPDLDALQAAARRWGIREGSSVVVYDNTGNTAAARAWWLLRWAGLTDVRLLDGGLGAWQAGLEAGPGPEVAPGDVTLTPGNLPTLTIDEAGDFPGGGVLLDARAGERYRGEQEPVDPRAGHIPGAVSAPTSENLAADGRFRSRAELAARFRALGAADRPVGVYCGSGVTAAHEIAALAVAGINAALYPGSWSQWSNHPARPVEN</sequence>
<dbReference type="CDD" id="cd01448">
    <property type="entry name" value="TST_Repeat_1"/>
    <property type="match status" value="1"/>
</dbReference>
<dbReference type="EMBL" id="JAAXLS010000050">
    <property type="protein sequence ID" value="NKQ58198.1"/>
    <property type="molecule type" value="Genomic_DNA"/>
</dbReference>
<dbReference type="InterPro" id="IPR001763">
    <property type="entry name" value="Rhodanese-like_dom"/>
</dbReference>
<keyword evidence="2" id="KW-0677">Repeat</keyword>
<dbReference type="SUPFAM" id="SSF48179">
    <property type="entry name" value="6-phosphogluconate dehydrogenase C-terminal domain-like"/>
    <property type="match status" value="1"/>
</dbReference>
<gene>
    <name evidence="4" type="ORF">HFP15_35630</name>
</gene>
<protein>
    <submittedName>
        <fullName evidence="4">NAD(P)-binding domain-containing protein</fullName>
    </submittedName>
</protein>
<dbReference type="InterPro" id="IPR045078">
    <property type="entry name" value="TST/MPST-like"/>
</dbReference>
<feature type="domain" description="Rhodanese" evidence="3">
    <location>
        <begin position="330"/>
        <end position="447"/>
    </location>
</feature>
<dbReference type="InterPro" id="IPR036291">
    <property type="entry name" value="NAD(P)-bd_dom_sf"/>
</dbReference>
<evidence type="ECO:0000256" key="2">
    <source>
        <dbReference type="ARBA" id="ARBA00022737"/>
    </source>
</evidence>
<proteinExistence type="predicted"/>
<accession>A0ABX1JEH7</accession>
<dbReference type="Gene3D" id="1.10.1040.10">
    <property type="entry name" value="N-(1-d-carboxylethyl)-l-norvaline Dehydrogenase, domain 2"/>
    <property type="match status" value="1"/>
</dbReference>
<dbReference type="InterPro" id="IPR008927">
    <property type="entry name" value="6-PGluconate_DH-like_C_sf"/>
</dbReference>
<dbReference type="InterPro" id="IPR036873">
    <property type="entry name" value="Rhodanese-like_dom_sf"/>
</dbReference>
<reference evidence="4 5" key="1">
    <citation type="submission" date="2020-04" db="EMBL/GenBank/DDBJ databases">
        <title>Novel species.</title>
        <authorList>
            <person name="Teo W.F.A."/>
            <person name="Lipun K."/>
            <person name="Srisuk N."/>
            <person name="Duangmal K."/>
        </authorList>
    </citation>
    <scope>NUCLEOTIDE SEQUENCE [LARGE SCALE GENOMIC DNA]</scope>
    <source>
        <strain evidence="4 5">K13G38</strain>
    </source>
</reference>
<dbReference type="PANTHER" id="PTHR11364">
    <property type="entry name" value="THIOSULFATE SULFERTANSFERASE"/>
    <property type="match status" value="1"/>
</dbReference>
<dbReference type="InterPro" id="IPR001307">
    <property type="entry name" value="Thiosulphate_STrfase_CS"/>
</dbReference>
<dbReference type="PROSITE" id="PS00380">
    <property type="entry name" value="RHODANESE_1"/>
    <property type="match status" value="1"/>
</dbReference>
<dbReference type="InterPro" id="IPR013332">
    <property type="entry name" value="KPR_N"/>
</dbReference>
<keyword evidence="5" id="KW-1185">Reference proteome</keyword>
<dbReference type="Proteomes" id="UP000715441">
    <property type="component" value="Unassembled WGS sequence"/>
</dbReference>
<evidence type="ECO:0000313" key="5">
    <source>
        <dbReference type="Proteomes" id="UP000715441"/>
    </source>
</evidence>
<dbReference type="Pfam" id="PF08546">
    <property type="entry name" value="ApbA_C"/>
    <property type="match status" value="1"/>
</dbReference>
<dbReference type="RefSeq" id="WP_168521792.1">
    <property type="nucleotide sequence ID" value="NZ_JAAXLS010000050.1"/>
</dbReference>
<dbReference type="Gene3D" id="3.40.50.720">
    <property type="entry name" value="NAD(P)-binding Rossmann-like Domain"/>
    <property type="match status" value="1"/>
</dbReference>
<comment type="caution">
    <text evidence="4">The sequence shown here is derived from an EMBL/GenBank/DDBJ whole genome shotgun (WGS) entry which is preliminary data.</text>
</comment>
<dbReference type="SMART" id="SM00450">
    <property type="entry name" value="RHOD"/>
    <property type="match status" value="2"/>
</dbReference>
<dbReference type="PANTHER" id="PTHR11364:SF27">
    <property type="entry name" value="SULFURTRANSFERASE"/>
    <property type="match status" value="1"/>
</dbReference>
<dbReference type="InterPro" id="IPR013328">
    <property type="entry name" value="6PGD_dom2"/>
</dbReference>
<dbReference type="InterPro" id="IPR013752">
    <property type="entry name" value="KPA_reductase"/>
</dbReference>
<organism evidence="4 5">
    <name type="scientific">Amycolatopsis acididurans</name>
    <dbReference type="NCBI Taxonomy" id="2724524"/>
    <lineage>
        <taxon>Bacteria</taxon>
        <taxon>Bacillati</taxon>
        <taxon>Actinomycetota</taxon>
        <taxon>Actinomycetes</taxon>
        <taxon>Pseudonocardiales</taxon>
        <taxon>Pseudonocardiaceae</taxon>
        <taxon>Amycolatopsis</taxon>
    </lineage>
</organism>
<name>A0ABX1JEH7_9PSEU</name>
<evidence type="ECO:0000256" key="1">
    <source>
        <dbReference type="ARBA" id="ARBA00022679"/>
    </source>
</evidence>
<dbReference type="Pfam" id="PF00581">
    <property type="entry name" value="Rhodanese"/>
    <property type="match status" value="2"/>
</dbReference>
<dbReference type="PROSITE" id="PS50206">
    <property type="entry name" value="RHODANESE_3"/>
    <property type="match status" value="2"/>
</dbReference>
<evidence type="ECO:0000313" key="4">
    <source>
        <dbReference type="EMBL" id="NKQ58198.1"/>
    </source>
</evidence>
<dbReference type="Gene3D" id="3.40.250.10">
    <property type="entry name" value="Rhodanese-like domain"/>
    <property type="match status" value="2"/>
</dbReference>
<keyword evidence="1" id="KW-0808">Transferase</keyword>
<dbReference type="SUPFAM" id="SSF51735">
    <property type="entry name" value="NAD(P)-binding Rossmann-fold domains"/>
    <property type="match status" value="1"/>
</dbReference>
<dbReference type="Pfam" id="PF02558">
    <property type="entry name" value="ApbA"/>
    <property type="match status" value="1"/>
</dbReference>
<evidence type="ECO:0000259" key="3">
    <source>
        <dbReference type="PROSITE" id="PS50206"/>
    </source>
</evidence>
<feature type="domain" description="Rhodanese" evidence="3">
    <location>
        <begin position="474"/>
        <end position="584"/>
    </location>
</feature>
<dbReference type="SUPFAM" id="SSF52821">
    <property type="entry name" value="Rhodanese/Cell cycle control phosphatase"/>
    <property type="match status" value="2"/>
</dbReference>
<dbReference type="CDD" id="cd01449">
    <property type="entry name" value="TST_Repeat_2"/>
    <property type="match status" value="1"/>
</dbReference>